<comment type="similarity">
    <text evidence="8">Belongs to the binding-protein-dependent transport system permease family. LivHM subfamily.</text>
</comment>
<feature type="transmembrane region" description="Helical" evidence="9">
    <location>
        <begin position="42"/>
        <end position="62"/>
    </location>
</feature>
<dbReference type="Pfam" id="PF02653">
    <property type="entry name" value="BPD_transp_2"/>
    <property type="match status" value="1"/>
</dbReference>
<evidence type="ECO:0000256" key="6">
    <source>
        <dbReference type="ARBA" id="ARBA00022989"/>
    </source>
</evidence>
<feature type="transmembrane region" description="Helical" evidence="9">
    <location>
        <begin position="265"/>
        <end position="286"/>
    </location>
</feature>
<dbReference type="RefSeq" id="WP_251224108.1">
    <property type="nucleotide sequence ID" value="NZ_JAMBOL010000014.1"/>
</dbReference>
<protein>
    <submittedName>
        <fullName evidence="10">Urea ABC transporter permease subunit UrtB</fullName>
    </submittedName>
</protein>
<evidence type="ECO:0000313" key="10">
    <source>
        <dbReference type="EMBL" id="MCM3715355.1"/>
    </source>
</evidence>
<keyword evidence="4 9" id="KW-0812">Transmembrane</keyword>
<sequence>MEALLIQAFNGISLGSILLLIALGLAITFGLMKVINMAHGELIMIGAYTTYVVQSIFTQYVPAHLFDLYFVLAIPIAFIVAALIGMLLEYTIIRHLYGRPLDSLLATFGVGLILQQTARSIFGAPNVGVEAPSFLRGGVEIMSVTLPVSRLFIIALVLVCFAILSFYLYKMNNGRKIRAVMQNRQMAMCVGISTRRVDATTFAIGAGIAGIAGAALTLIGPIGPTIGTYYIVDAFMVVVVGGVGMLLGTVAGAMGIGVFNTVFEYWTNASMGKVLIFALIVLFLQWRPSGMFSLRTRSLD</sequence>
<dbReference type="PANTHER" id="PTHR11795">
    <property type="entry name" value="BRANCHED-CHAIN AMINO ACID TRANSPORT SYSTEM PERMEASE PROTEIN LIVH"/>
    <property type="match status" value="1"/>
</dbReference>
<dbReference type="Proteomes" id="UP001139179">
    <property type="component" value="Unassembled WGS sequence"/>
</dbReference>
<reference evidence="10" key="1">
    <citation type="submission" date="2022-05" db="EMBL/GenBank/DDBJ databases">
        <title>Comparative Genomics of Spacecraft Associated Microbes.</title>
        <authorList>
            <person name="Tran M.T."/>
            <person name="Wright A."/>
            <person name="Seuylemezian A."/>
            <person name="Eisen J."/>
            <person name="Coil D."/>
        </authorList>
    </citation>
    <scope>NUCLEOTIDE SEQUENCE</scope>
    <source>
        <strain evidence="10">214.1.1</strain>
    </source>
</reference>
<accession>A0A9X2IPK8</accession>
<keyword evidence="6 9" id="KW-1133">Transmembrane helix</keyword>
<comment type="subcellular location">
    <subcellularLocation>
        <location evidence="1">Cell membrane</location>
        <topology evidence="1">Multi-pass membrane protein</topology>
    </subcellularLocation>
</comment>
<dbReference type="InterPro" id="IPR001851">
    <property type="entry name" value="ABC_transp_permease"/>
</dbReference>
<dbReference type="AlphaFoldDB" id="A0A9X2IPK8"/>
<keyword evidence="5" id="KW-0029">Amino-acid transport</keyword>
<organism evidence="10 11">
    <name type="scientific">Halalkalibacter oceani</name>
    <dbReference type="NCBI Taxonomy" id="1653776"/>
    <lineage>
        <taxon>Bacteria</taxon>
        <taxon>Bacillati</taxon>
        <taxon>Bacillota</taxon>
        <taxon>Bacilli</taxon>
        <taxon>Bacillales</taxon>
        <taxon>Bacillaceae</taxon>
        <taxon>Halalkalibacter</taxon>
    </lineage>
</organism>
<dbReference type="GO" id="GO:0022857">
    <property type="term" value="F:transmembrane transporter activity"/>
    <property type="evidence" value="ECO:0007669"/>
    <property type="project" value="InterPro"/>
</dbReference>
<dbReference type="EMBL" id="JAMBOL010000014">
    <property type="protein sequence ID" value="MCM3715355.1"/>
    <property type="molecule type" value="Genomic_DNA"/>
</dbReference>
<keyword evidence="3" id="KW-1003">Cell membrane</keyword>
<dbReference type="NCBIfam" id="TIGR03409">
    <property type="entry name" value="urea_trans_UrtB"/>
    <property type="match status" value="1"/>
</dbReference>
<name>A0A9X2IPK8_9BACI</name>
<dbReference type="GO" id="GO:0006865">
    <property type="term" value="P:amino acid transport"/>
    <property type="evidence" value="ECO:0007669"/>
    <property type="project" value="UniProtKB-KW"/>
</dbReference>
<evidence type="ECO:0000256" key="2">
    <source>
        <dbReference type="ARBA" id="ARBA00022448"/>
    </source>
</evidence>
<keyword evidence="2" id="KW-0813">Transport</keyword>
<evidence type="ECO:0000313" key="11">
    <source>
        <dbReference type="Proteomes" id="UP001139179"/>
    </source>
</evidence>
<dbReference type="PANTHER" id="PTHR11795:SF447">
    <property type="entry name" value="ABC TRANSPORTER PERMEASE PROTEIN"/>
    <property type="match status" value="1"/>
</dbReference>
<evidence type="ECO:0000256" key="4">
    <source>
        <dbReference type="ARBA" id="ARBA00022692"/>
    </source>
</evidence>
<feature type="transmembrane region" description="Helical" evidence="9">
    <location>
        <begin position="100"/>
        <end position="118"/>
    </location>
</feature>
<feature type="transmembrane region" description="Helical" evidence="9">
    <location>
        <begin position="151"/>
        <end position="169"/>
    </location>
</feature>
<keyword evidence="7 9" id="KW-0472">Membrane</keyword>
<dbReference type="GO" id="GO:0005886">
    <property type="term" value="C:plasma membrane"/>
    <property type="evidence" value="ECO:0007669"/>
    <property type="project" value="UniProtKB-SubCell"/>
</dbReference>
<evidence type="ECO:0000256" key="9">
    <source>
        <dbReference type="SAM" id="Phobius"/>
    </source>
</evidence>
<dbReference type="InterPro" id="IPR017779">
    <property type="entry name" value="ABC_UrtB_bac"/>
</dbReference>
<comment type="caution">
    <text evidence="10">The sequence shown here is derived from an EMBL/GenBank/DDBJ whole genome shotgun (WGS) entry which is preliminary data.</text>
</comment>
<keyword evidence="11" id="KW-1185">Reference proteome</keyword>
<dbReference type="CDD" id="cd06582">
    <property type="entry name" value="TM_PBP1_LivH_like"/>
    <property type="match status" value="1"/>
</dbReference>
<proteinExistence type="inferred from homology"/>
<evidence type="ECO:0000256" key="7">
    <source>
        <dbReference type="ARBA" id="ARBA00023136"/>
    </source>
</evidence>
<feature type="transmembrane region" description="Helical" evidence="9">
    <location>
        <begin position="68"/>
        <end position="88"/>
    </location>
</feature>
<feature type="transmembrane region" description="Helical" evidence="9">
    <location>
        <begin position="229"/>
        <end position="253"/>
    </location>
</feature>
<evidence type="ECO:0000256" key="3">
    <source>
        <dbReference type="ARBA" id="ARBA00022475"/>
    </source>
</evidence>
<feature type="transmembrane region" description="Helical" evidence="9">
    <location>
        <begin position="12"/>
        <end position="35"/>
    </location>
</feature>
<evidence type="ECO:0000256" key="8">
    <source>
        <dbReference type="ARBA" id="ARBA00037998"/>
    </source>
</evidence>
<evidence type="ECO:0000256" key="5">
    <source>
        <dbReference type="ARBA" id="ARBA00022970"/>
    </source>
</evidence>
<evidence type="ECO:0000256" key="1">
    <source>
        <dbReference type="ARBA" id="ARBA00004651"/>
    </source>
</evidence>
<dbReference type="InterPro" id="IPR052157">
    <property type="entry name" value="BCAA_transport_permease"/>
</dbReference>
<gene>
    <name evidence="10" type="primary">urtB</name>
    <name evidence="10" type="ORF">M3202_14885</name>
</gene>
<feature type="transmembrane region" description="Helical" evidence="9">
    <location>
        <begin position="202"/>
        <end position="223"/>
    </location>
</feature>